<sequence length="111" mass="13427">MANCDEIDYTAWQDMNELPNNIFPKLIDTVDEEDEEEVDDEENIDDELSIDELGREEHFKCEDNQLLEDQQVSRIKREAHRAYEKQTRYQEDILLRTKRLITRMKQTAEQY</sequence>
<proteinExistence type="predicted"/>
<dbReference type="Proteomes" id="UP000887579">
    <property type="component" value="Unplaced"/>
</dbReference>
<protein>
    <submittedName>
        <fullName evidence="2">Uncharacterized protein</fullName>
    </submittedName>
</protein>
<accession>A0AC34GGV7</accession>
<reference evidence="2" key="1">
    <citation type="submission" date="2022-11" db="UniProtKB">
        <authorList>
            <consortium name="WormBaseParasite"/>
        </authorList>
    </citation>
    <scope>IDENTIFICATION</scope>
</reference>
<evidence type="ECO:0000313" key="2">
    <source>
        <dbReference type="WBParaSite" id="ES5_v2.g28700.t1"/>
    </source>
</evidence>
<name>A0AC34GGV7_9BILA</name>
<evidence type="ECO:0000313" key="1">
    <source>
        <dbReference type="Proteomes" id="UP000887579"/>
    </source>
</evidence>
<organism evidence="1 2">
    <name type="scientific">Panagrolaimus sp. ES5</name>
    <dbReference type="NCBI Taxonomy" id="591445"/>
    <lineage>
        <taxon>Eukaryota</taxon>
        <taxon>Metazoa</taxon>
        <taxon>Ecdysozoa</taxon>
        <taxon>Nematoda</taxon>
        <taxon>Chromadorea</taxon>
        <taxon>Rhabditida</taxon>
        <taxon>Tylenchina</taxon>
        <taxon>Panagrolaimomorpha</taxon>
        <taxon>Panagrolaimoidea</taxon>
        <taxon>Panagrolaimidae</taxon>
        <taxon>Panagrolaimus</taxon>
    </lineage>
</organism>
<dbReference type="WBParaSite" id="ES5_v2.g28700.t1">
    <property type="protein sequence ID" value="ES5_v2.g28700.t1"/>
    <property type="gene ID" value="ES5_v2.g28700"/>
</dbReference>